<dbReference type="GO" id="GO:0046872">
    <property type="term" value="F:metal ion binding"/>
    <property type="evidence" value="ECO:0007669"/>
    <property type="project" value="UniProtKB-KW"/>
</dbReference>
<dbReference type="InterPro" id="IPR015424">
    <property type="entry name" value="PyrdxlP-dep_Trfase"/>
</dbReference>
<dbReference type="AlphaFoldDB" id="E8PMI0"/>
<reference evidence="11" key="1">
    <citation type="submission" date="2010-03" db="EMBL/GenBank/DDBJ databases">
        <title>The genome sequence of Thermus scotoductus SA-01.</title>
        <authorList>
            <person name="Gounder K."/>
            <person name="Liesegang H."/>
            <person name="Brzuszkiewicz E."/>
            <person name="Wollherr A."/>
            <person name="Daniel R."/>
            <person name="Gottschalk G."/>
            <person name="van Heerden E."/>
            <person name="Litthauer D."/>
        </authorList>
    </citation>
    <scope>NUCLEOTIDE SEQUENCE [LARGE SCALE GENOMIC DNA]</scope>
    <source>
        <strain evidence="11">ATCC 700910 / SA-01</strain>
    </source>
</reference>
<dbReference type="Gene3D" id="3.90.1150.10">
    <property type="entry name" value="Aspartate Aminotransferase, domain 1"/>
    <property type="match status" value="1"/>
</dbReference>
<dbReference type="Pfam" id="PF00266">
    <property type="entry name" value="Aminotran_5"/>
    <property type="match status" value="1"/>
</dbReference>
<keyword evidence="5" id="KW-0663">Pyridoxal phosphate</keyword>
<evidence type="ECO:0000256" key="6">
    <source>
        <dbReference type="ARBA" id="ARBA00023004"/>
    </source>
</evidence>
<dbReference type="STRING" id="743525.TSC_c19080"/>
<protein>
    <submittedName>
        <fullName evidence="10">Cysteine desulfurase</fullName>
    </submittedName>
</protein>
<dbReference type="EMBL" id="CP001962">
    <property type="protein sequence ID" value="ADW22521.1"/>
    <property type="molecule type" value="Genomic_DNA"/>
</dbReference>
<organism evidence="10 11">
    <name type="scientific">Thermus scotoductus (strain ATCC 700910 / SA-01)</name>
    <dbReference type="NCBI Taxonomy" id="743525"/>
    <lineage>
        <taxon>Bacteria</taxon>
        <taxon>Thermotogati</taxon>
        <taxon>Deinococcota</taxon>
        <taxon>Deinococci</taxon>
        <taxon>Thermales</taxon>
        <taxon>Thermaceae</taxon>
        <taxon>Thermus</taxon>
    </lineage>
</organism>
<dbReference type="HOGENOM" id="CLU_003433_0_0_0"/>
<evidence type="ECO:0000256" key="4">
    <source>
        <dbReference type="ARBA" id="ARBA00022723"/>
    </source>
</evidence>
<evidence type="ECO:0000256" key="5">
    <source>
        <dbReference type="ARBA" id="ARBA00022898"/>
    </source>
</evidence>
<dbReference type="GO" id="GO:0031071">
    <property type="term" value="F:cysteine desulfurase activity"/>
    <property type="evidence" value="ECO:0007669"/>
    <property type="project" value="UniProtKB-EC"/>
</dbReference>
<gene>
    <name evidence="10" type="ordered locus">TSC_c19080</name>
</gene>
<dbReference type="eggNOG" id="COG1104">
    <property type="taxonomic scope" value="Bacteria"/>
</dbReference>
<keyword evidence="4" id="KW-0479">Metal-binding</keyword>
<proteinExistence type="inferred from homology"/>
<dbReference type="PIRSF" id="PIRSF005572">
    <property type="entry name" value="NifS"/>
    <property type="match status" value="1"/>
</dbReference>
<dbReference type="KEGG" id="tsc:TSC_c19080"/>
<dbReference type="InterPro" id="IPR016454">
    <property type="entry name" value="Cysteine_dSase"/>
</dbReference>
<evidence type="ECO:0000313" key="11">
    <source>
        <dbReference type="Proteomes" id="UP000008087"/>
    </source>
</evidence>
<comment type="similarity">
    <text evidence="2">Belongs to the class-V pyridoxal-phosphate-dependent aminotransferase family. NifS/IscS subfamily.</text>
</comment>
<dbReference type="InterPro" id="IPR000192">
    <property type="entry name" value="Aminotrans_V_dom"/>
</dbReference>
<evidence type="ECO:0000313" key="10">
    <source>
        <dbReference type="EMBL" id="ADW22521.1"/>
    </source>
</evidence>
<dbReference type="InterPro" id="IPR015422">
    <property type="entry name" value="PyrdxlP-dep_Trfase_small"/>
</dbReference>
<keyword evidence="7" id="KW-0411">Iron-sulfur</keyword>
<dbReference type="PANTHER" id="PTHR11601">
    <property type="entry name" value="CYSTEINE DESULFURYLASE FAMILY MEMBER"/>
    <property type="match status" value="1"/>
</dbReference>
<keyword evidence="6" id="KW-0408">Iron</keyword>
<sequence>MSLAKGMEGKEETLALVYLDYAATTPLDPEVQQAMREVEGIFGNPSSIHRFGQEARRVLEGARERIASLLGMRPREVVFTGSGSEADALALLGVALAKGKGHVVSTEVEHSAVLGALRLLERLGFAVTRLRPDRLGLVYPEQVEEALRPDTILVSVIAANNELGTLYPIREMVEIAHAHGALFHTDAVQAVGQVPFRVDEVEADLVSLSAHKFYGPKGIGALLVRQGVDLFPLVPGKQEGGRRGGTQSPVLAHGMAVALEKALRLLPEESSRLLALRRRLEAGLLSVEGVELNGHPERRLPKLVNVTVKGADGEALLLAMDLMGVAVSSGSACSAGSLEPSHVLLAIGRSPREARASLRFSLGRYTTEAEVDRAVEVFREAVARARA</sequence>
<accession>E8PMI0</accession>
<reference evidence="10 11" key="2">
    <citation type="journal article" date="2011" name="BMC Genomics">
        <title>Sequence of the hyperplastic genome of the naturally competent Thermus scotoductus SA-01.</title>
        <authorList>
            <person name="Gounder K."/>
            <person name="Brzuszkiewicz E."/>
            <person name="Liesegang H."/>
            <person name="Wollherr A."/>
            <person name="Daniel R."/>
            <person name="Gottschalk G."/>
            <person name="Reva O."/>
            <person name="Kumwenda B."/>
            <person name="Srivastava M."/>
            <person name="Bricio C."/>
            <person name="Berenguer J."/>
            <person name="van Heerden E."/>
            <person name="Litthauer D."/>
        </authorList>
    </citation>
    <scope>NUCLEOTIDE SEQUENCE [LARGE SCALE GENOMIC DNA]</scope>
    <source>
        <strain evidence="11">ATCC 700910 / SA-01</strain>
    </source>
</reference>
<evidence type="ECO:0000259" key="9">
    <source>
        <dbReference type="Pfam" id="PF00266"/>
    </source>
</evidence>
<evidence type="ECO:0000256" key="1">
    <source>
        <dbReference type="ARBA" id="ARBA00001933"/>
    </source>
</evidence>
<dbReference type="GO" id="GO:0051536">
    <property type="term" value="F:iron-sulfur cluster binding"/>
    <property type="evidence" value="ECO:0007669"/>
    <property type="project" value="UniProtKB-KW"/>
</dbReference>
<name>E8PMI0_THESS</name>
<dbReference type="InterPro" id="IPR015421">
    <property type="entry name" value="PyrdxlP-dep_Trfase_major"/>
</dbReference>
<comment type="catalytic activity">
    <reaction evidence="8">
        <text>(sulfur carrier)-H + L-cysteine = (sulfur carrier)-SH + L-alanine</text>
        <dbReference type="Rhea" id="RHEA:43892"/>
        <dbReference type="Rhea" id="RHEA-COMP:14737"/>
        <dbReference type="Rhea" id="RHEA-COMP:14739"/>
        <dbReference type="ChEBI" id="CHEBI:29917"/>
        <dbReference type="ChEBI" id="CHEBI:35235"/>
        <dbReference type="ChEBI" id="CHEBI:57972"/>
        <dbReference type="ChEBI" id="CHEBI:64428"/>
        <dbReference type="EC" id="2.8.1.7"/>
    </reaction>
</comment>
<dbReference type="PANTHER" id="PTHR11601:SF34">
    <property type="entry name" value="CYSTEINE DESULFURASE"/>
    <property type="match status" value="1"/>
</dbReference>
<comment type="cofactor">
    <cofactor evidence="1">
        <name>pyridoxal 5'-phosphate</name>
        <dbReference type="ChEBI" id="CHEBI:597326"/>
    </cofactor>
</comment>
<dbReference type="Proteomes" id="UP000008087">
    <property type="component" value="Chromosome"/>
</dbReference>
<dbReference type="Gene3D" id="3.40.640.10">
    <property type="entry name" value="Type I PLP-dependent aspartate aminotransferase-like (Major domain)"/>
    <property type="match status" value="1"/>
</dbReference>
<evidence type="ECO:0000256" key="8">
    <source>
        <dbReference type="ARBA" id="ARBA00050776"/>
    </source>
</evidence>
<dbReference type="SUPFAM" id="SSF53383">
    <property type="entry name" value="PLP-dependent transferases"/>
    <property type="match status" value="1"/>
</dbReference>
<evidence type="ECO:0000256" key="3">
    <source>
        <dbReference type="ARBA" id="ARBA00022679"/>
    </source>
</evidence>
<keyword evidence="3" id="KW-0808">Transferase</keyword>
<feature type="domain" description="Aminotransferase class V" evidence="9">
    <location>
        <begin position="17"/>
        <end position="373"/>
    </location>
</feature>
<evidence type="ECO:0000256" key="2">
    <source>
        <dbReference type="ARBA" id="ARBA00006490"/>
    </source>
</evidence>
<evidence type="ECO:0000256" key="7">
    <source>
        <dbReference type="ARBA" id="ARBA00023014"/>
    </source>
</evidence>